<dbReference type="EMBL" id="JAQGDS010000011">
    <property type="protein sequence ID" value="KAJ6257067.1"/>
    <property type="molecule type" value="Genomic_DNA"/>
</dbReference>
<sequence>MSAHVCTLLPACPLPLDPASAEGAYELIKENSLPVAVKELLDSVDSFVGRQLALQQGKHSKCFCSYHSDLVRSAENPSQLEDMWILQRDISVQLFKIMMGVVRSAADLACRLRNLGKGDVSVNTRPVNALDDSDLELAFTGDARGGYQWLNCLAKDECEWVWEAINNESQSLEREFNYATANHTTTSANMRWGLVHCPACLLGRAIDSESTIRLLISAARLLKWDFFVVSIQEHLANDPWWGPGYWETIEPKANVLGTQIRDLLQQCAEVRQKLQHSDVGQEGKLIRSMALNSRRAISYGTSGPQPYSVNSPPSSVPLKVDLRQLDQLVHMLSEDKARNGQHLVADALRPYKNGGMSNNYKFATYCWFLLMHNISLAPSDIPVPPRDERTSRVKARSKTV</sequence>
<evidence type="ECO:0000256" key="1">
    <source>
        <dbReference type="SAM" id="MobiDB-lite"/>
    </source>
</evidence>
<reference evidence="2" key="1">
    <citation type="submission" date="2023-01" db="EMBL/GenBank/DDBJ databases">
        <title>The chitinases involved in constricting ring structure development in the nematode-trapping fungus Drechslerella dactyloides.</title>
        <authorList>
            <person name="Wang R."/>
            <person name="Zhang L."/>
            <person name="Tang P."/>
            <person name="Li S."/>
            <person name="Liang L."/>
        </authorList>
    </citation>
    <scope>NUCLEOTIDE SEQUENCE</scope>
    <source>
        <strain evidence="2">YMF1.00031</strain>
    </source>
</reference>
<accession>A0AAD6IVB4</accession>
<feature type="region of interest" description="Disordered" evidence="1">
    <location>
        <begin position="381"/>
        <end position="400"/>
    </location>
</feature>
<dbReference type="Proteomes" id="UP001221413">
    <property type="component" value="Unassembled WGS sequence"/>
</dbReference>
<evidence type="ECO:0000313" key="2">
    <source>
        <dbReference type="EMBL" id="KAJ6257067.1"/>
    </source>
</evidence>
<evidence type="ECO:0000313" key="3">
    <source>
        <dbReference type="Proteomes" id="UP001221413"/>
    </source>
</evidence>
<keyword evidence="3" id="KW-1185">Reference proteome</keyword>
<dbReference type="AlphaFoldDB" id="A0AAD6IVB4"/>
<name>A0AAD6IVB4_DREDA</name>
<comment type="caution">
    <text evidence="2">The sequence shown here is derived from an EMBL/GenBank/DDBJ whole genome shotgun (WGS) entry which is preliminary data.</text>
</comment>
<protein>
    <submittedName>
        <fullName evidence="2">Uncharacterized protein</fullName>
    </submittedName>
</protein>
<gene>
    <name evidence="2" type="ORF">Dda_7952</name>
</gene>
<proteinExistence type="predicted"/>
<organism evidence="2 3">
    <name type="scientific">Drechslerella dactyloides</name>
    <name type="common">Nematode-trapping fungus</name>
    <name type="synonym">Arthrobotrys dactyloides</name>
    <dbReference type="NCBI Taxonomy" id="74499"/>
    <lineage>
        <taxon>Eukaryota</taxon>
        <taxon>Fungi</taxon>
        <taxon>Dikarya</taxon>
        <taxon>Ascomycota</taxon>
        <taxon>Pezizomycotina</taxon>
        <taxon>Orbiliomycetes</taxon>
        <taxon>Orbiliales</taxon>
        <taxon>Orbiliaceae</taxon>
        <taxon>Drechslerella</taxon>
    </lineage>
</organism>